<gene>
    <name evidence="2" type="ORF">DEA37_0000641</name>
</gene>
<reference evidence="2 3" key="1">
    <citation type="journal article" date="2019" name="Gigascience">
        <title>Whole-genome sequence of the oriental lung fluke Paragonimus westermani.</title>
        <authorList>
            <person name="Oey H."/>
            <person name="Zakrzewski M."/>
            <person name="Narain K."/>
            <person name="Devi K.R."/>
            <person name="Agatsuma T."/>
            <person name="Nawaratna S."/>
            <person name="Gobert G.N."/>
            <person name="Jones M.K."/>
            <person name="Ragan M.A."/>
            <person name="McManus D.P."/>
            <person name="Krause L."/>
        </authorList>
    </citation>
    <scope>NUCLEOTIDE SEQUENCE [LARGE SCALE GENOMIC DNA]</scope>
    <source>
        <strain evidence="2 3">IND2009</strain>
    </source>
</reference>
<feature type="region of interest" description="Disordered" evidence="1">
    <location>
        <begin position="117"/>
        <end position="165"/>
    </location>
</feature>
<organism evidence="2 3">
    <name type="scientific">Paragonimus westermani</name>
    <dbReference type="NCBI Taxonomy" id="34504"/>
    <lineage>
        <taxon>Eukaryota</taxon>
        <taxon>Metazoa</taxon>
        <taxon>Spiralia</taxon>
        <taxon>Lophotrochozoa</taxon>
        <taxon>Platyhelminthes</taxon>
        <taxon>Trematoda</taxon>
        <taxon>Digenea</taxon>
        <taxon>Plagiorchiida</taxon>
        <taxon>Troglotremata</taxon>
        <taxon>Troglotrematidae</taxon>
        <taxon>Paragonimus</taxon>
    </lineage>
</organism>
<accession>A0A5J4NWH4</accession>
<feature type="compositionally biased region" description="Basic and acidic residues" evidence="1">
    <location>
        <begin position="129"/>
        <end position="147"/>
    </location>
</feature>
<sequence>MIAHNSLLISCINEVLQTQQQLRQQQQHTIDPCLTVGASTSEVLQVQESVTTKSFLSIPNVSIAFVSDTNPTPIYAQATILSASKTPKGINTNPQITSQYVDEKETLENMFQQASKTVETNGTSLSNQSEKDREGEDCRMSAKDEPANKSSSNTEPTLQETYSRVTMPRPRLRTQNRDRFLVRVLRITYQCACRPNPPVDQSKGTESRKMGCPSSDCKTKQPRTYVTFQAQLPSITSSFRTCLSGNLITPATGLRLGFTCALDSEGPSLQDFANQKVAERLDAWEQAGNLPGFRCQVLSALHGTVGLMLQRIREDGFTAVTLDSDYLFYPPSNVLRRAPRKLERFQECGLYELALKGTISFPYDDLTTCTRPYGRSKH</sequence>
<feature type="compositionally biased region" description="Polar residues" evidence="1">
    <location>
        <begin position="148"/>
        <end position="164"/>
    </location>
</feature>
<proteinExistence type="predicted"/>
<evidence type="ECO:0000256" key="1">
    <source>
        <dbReference type="SAM" id="MobiDB-lite"/>
    </source>
</evidence>
<protein>
    <submittedName>
        <fullName evidence="2">Uncharacterized protein</fullName>
    </submittedName>
</protein>
<comment type="caution">
    <text evidence="2">The sequence shown here is derived from an EMBL/GenBank/DDBJ whole genome shotgun (WGS) entry which is preliminary data.</text>
</comment>
<evidence type="ECO:0000313" key="3">
    <source>
        <dbReference type="Proteomes" id="UP000324629"/>
    </source>
</evidence>
<dbReference type="Proteomes" id="UP000324629">
    <property type="component" value="Unassembled WGS sequence"/>
</dbReference>
<dbReference type="EMBL" id="QNGE01000602">
    <property type="protein sequence ID" value="KAA3679881.1"/>
    <property type="molecule type" value="Genomic_DNA"/>
</dbReference>
<keyword evidence="3" id="KW-1185">Reference proteome</keyword>
<evidence type="ECO:0000313" key="2">
    <source>
        <dbReference type="EMBL" id="KAA3679881.1"/>
    </source>
</evidence>
<name>A0A5J4NWH4_9TREM</name>
<feature type="compositionally biased region" description="Polar residues" evidence="1">
    <location>
        <begin position="117"/>
        <end position="128"/>
    </location>
</feature>
<dbReference type="AlphaFoldDB" id="A0A5J4NWH4"/>